<protein>
    <submittedName>
        <fullName evidence="1">Uncharacterized protein</fullName>
    </submittedName>
</protein>
<evidence type="ECO:0000313" key="2">
    <source>
        <dbReference type="Proteomes" id="UP001497680"/>
    </source>
</evidence>
<reference evidence="1 2" key="1">
    <citation type="journal article" date="2022" name="New Phytol.">
        <title>Ecological generalism drives hyperdiversity of secondary metabolite gene clusters in xylarialean endophytes.</title>
        <authorList>
            <person name="Franco M.E.E."/>
            <person name="Wisecaver J.H."/>
            <person name="Arnold A.E."/>
            <person name="Ju Y.M."/>
            <person name="Slot J.C."/>
            <person name="Ahrendt S."/>
            <person name="Moore L.P."/>
            <person name="Eastman K.E."/>
            <person name="Scott K."/>
            <person name="Konkel Z."/>
            <person name="Mondo S.J."/>
            <person name="Kuo A."/>
            <person name="Hayes R.D."/>
            <person name="Haridas S."/>
            <person name="Andreopoulos B."/>
            <person name="Riley R."/>
            <person name="LaButti K."/>
            <person name="Pangilinan J."/>
            <person name="Lipzen A."/>
            <person name="Amirebrahimi M."/>
            <person name="Yan J."/>
            <person name="Adam C."/>
            <person name="Keymanesh K."/>
            <person name="Ng V."/>
            <person name="Louie K."/>
            <person name="Northen T."/>
            <person name="Drula E."/>
            <person name="Henrissat B."/>
            <person name="Hsieh H.M."/>
            <person name="Youens-Clark K."/>
            <person name="Lutzoni F."/>
            <person name="Miadlikowska J."/>
            <person name="Eastwood D.C."/>
            <person name="Hamelin R.C."/>
            <person name="Grigoriev I.V."/>
            <person name="U'Ren J.M."/>
        </authorList>
    </citation>
    <scope>NUCLEOTIDE SEQUENCE [LARGE SCALE GENOMIC DNA]</scope>
    <source>
        <strain evidence="1 2">ER1909</strain>
    </source>
</reference>
<proteinExistence type="predicted"/>
<keyword evidence="2" id="KW-1185">Reference proteome</keyword>
<evidence type="ECO:0000313" key="1">
    <source>
        <dbReference type="EMBL" id="KAI6088540.1"/>
    </source>
</evidence>
<name>A0ACC0D839_9PEZI</name>
<dbReference type="EMBL" id="MU394300">
    <property type="protein sequence ID" value="KAI6088540.1"/>
    <property type="molecule type" value="Genomic_DNA"/>
</dbReference>
<gene>
    <name evidence="1" type="ORF">F4821DRAFT_277055</name>
</gene>
<sequence length="352" mass="40279">MASSDKPTSAGLYFAFGSNMHLRQMAKRCPRSTLDSKGRLYNYRWQINYRGVANIVAGGPQDFVEGLLFAVTPRDVATLDRNEGVSKGFYRRVYLQIERKPLSVELPPKARITAAAAWLEEYTRKKARSRISLPPKSATSTRRTKEKPAGSRRSRPDFVEALVYISDETRTGQIRLEYVARMRSAMFDAQELGVSKTYLDTCLDPLVSARDEETALAKRAAAERAAAERAAAERAAVERTTTKHGEFWSDQRLRPAGRVGGERDEENRRRERRHALDEVDDTAREQSRRHRHRREGSRELRRYRNDPLIEPQARDSQIASRQREEVQRRNGGGQIGGPVRDSMLIVLRYILY</sequence>
<comment type="caution">
    <text evidence="1">The sequence shown here is derived from an EMBL/GenBank/DDBJ whole genome shotgun (WGS) entry which is preliminary data.</text>
</comment>
<dbReference type="Proteomes" id="UP001497680">
    <property type="component" value="Unassembled WGS sequence"/>
</dbReference>
<accession>A0ACC0D839</accession>
<organism evidence="1 2">
    <name type="scientific">Hypoxylon rubiginosum</name>
    <dbReference type="NCBI Taxonomy" id="110542"/>
    <lineage>
        <taxon>Eukaryota</taxon>
        <taxon>Fungi</taxon>
        <taxon>Dikarya</taxon>
        <taxon>Ascomycota</taxon>
        <taxon>Pezizomycotina</taxon>
        <taxon>Sordariomycetes</taxon>
        <taxon>Xylariomycetidae</taxon>
        <taxon>Xylariales</taxon>
        <taxon>Hypoxylaceae</taxon>
        <taxon>Hypoxylon</taxon>
    </lineage>
</organism>